<dbReference type="Gene3D" id="3.40.50.300">
    <property type="entry name" value="P-loop containing nucleotide triphosphate hydrolases"/>
    <property type="match status" value="2"/>
</dbReference>
<evidence type="ECO:0000313" key="7">
    <source>
        <dbReference type="EMBL" id="GAA2087299.1"/>
    </source>
</evidence>
<name>A0ABN2WBT3_9MICO</name>
<keyword evidence="2" id="KW-0813">Transport</keyword>
<dbReference type="PANTHER" id="PTHR43776:SF7">
    <property type="entry name" value="D,D-DIPEPTIDE TRANSPORT ATP-BINDING PROTEIN DDPF-RELATED"/>
    <property type="match status" value="1"/>
</dbReference>
<keyword evidence="3" id="KW-0547">Nucleotide-binding</keyword>
<dbReference type="Pfam" id="PF08352">
    <property type="entry name" value="oligo_HPY"/>
    <property type="match status" value="2"/>
</dbReference>
<dbReference type="EMBL" id="BAAAPZ010000001">
    <property type="protein sequence ID" value="GAA2087299.1"/>
    <property type="molecule type" value="Genomic_DNA"/>
</dbReference>
<keyword evidence="4" id="KW-0067">ATP-binding</keyword>
<dbReference type="Proteomes" id="UP001500984">
    <property type="component" value="Unassembled WGS sequence"/>
</dbReference>
<feature type="region of interest" description="Disordered" evidence="5">
    <location>
        <begin position="277"/>
        <end position="391"/>
    </location>
</feature>
<dbReference type="PROSITE" id="PS50893">
    <property type="entry name" value="ABC_TRANSPORTER_2"/>
    <property type="match status" value="2"/>
</dbReference>
<keyword evidence="8" id="KW-1185">Reference proteome</keyword>
<feature type="domain" description="ABC transporter" evidence="6">
    <location>
        <begin position="8"/>
        <end position="255"/>
    </location>
</feature>
<reference evidence="7 8" key="1">
    <citation type="journal article" date="2019" name="Int. J. Syst. Evol. Microbiol.">
        <title>The Global Catalogue of Microorganisms (GCM) 10K type strain sequencing project: providing services to taxonomists for standard genome sequencing and annotation.</title>
        <authorList>
            <consortium name="The Broad Institute Genomics Platform"/>
            <consortium name="The Broad Institute Genome Sequencing Center for Infectious Disease"/>
            <person name="Wu L."/>
            <person name="Ma J."/>
        </authorList>
    </citation>
    <scope>NUCLEOTIDE SEQUENCE [LARGE SCALE GENOMIC DNA]</scope>
    <source>
        <strain evidence="7 8">JCM 15900</strain>
    </source>
</reference>
<sequence>MQTSAPLLTVSDLTIGTRARTLVEPLSFSIGAGERVGLIGESGSGKSLTSSAVMGLLAPELSAAGSVELAGEDGNLLDLDERALARLRGRRMGMVFQEPMSALNPLMRVGAQVAEVMTLHGTARGAAAMSRAVDLLDQVRLPDPAQAARAYPHQLSGGQRQRVMLAMALANSPDLLVADEPTTALDVTVQAAVLDLIDEQIAARGTGLLFITHDLAVVARVCERVLVMHSGRVVEQGTVEQIFTDPQHAYTRGLLAASDLSATDARGRLFTIRTASEYGGPLAQQERPTGQAAPGSQDPGEDRDRLARHGEDPAAADEPAPGDGSAMRDRSVPGDESVPEDGLAPEDGPPTGGPPTGDLPTGDLPTGDRSAEEEAPVPADEAASGTGPRPLIEVRGLTKTYVRRAGLLRRQEVLALRGIDVSVRPGGRLGVVGESGSGKTTLLSILAGLLPATAGTVRVGDVEVDPRDTAGLSAMRRDLQVVFQDPFASLDPRMTTREIVTEPLRSQGVGHAERAARAAEVIEAVGLDAEALGRYPHQFSGGQRQRISIARALVCRPRILVADEPVSALDVSVRAQVLNLLSDLVDEYGLTLVFVSHDLGVVRHLCDEVVVMRAGEVVEAGPVDAVYDRPQEEYTRALVAATPTLAGALARS</sequence>
<evidence type="ECO:0000259" key="6">
    <source>
        <dbReference type="PROSITE" id="PS50893"/>
    </source>
</evidence>
<dbReference type="InterPro" id="IPR003439">
    <property type="entry name" value="ABC_transporter-like_ATP-bd"/>
</dbReference>
<dbReference type="NCBIfam" id="NF008453">
    <property type="entry name" value="PRK11308.1"/>
    <property type="match status" value="2"/>
</dbReference>
<proteinExistence type="inferred from homology"/>
<dbReference type="InterPro" id="IPR003593">
    <property type="entry name" value="AAA+_ATPase"/>
</dbReference>
<evidence type="ECO:0000256" key="2">
    <source>
        <dbReference type="ARBA" id="ARBA00022448"/>
    </source>
</evidence>
<organism evidence="7 8">
    <name type="scientific">Brevibacterium salitolerans</name>
    <dbReference type="NCBI Taxonomy" id="1403566"/>
    <lineage>
        <taxon>Bacteria</taxon>
        <taxon>Bacillati</taxon>
        <taxon>Actinomycetota</taxon>
        <taxon>Actinomycetes</taxon>
        <taxon>Micrococcales</taxon>
        <taxon>Brevibacteriaceae</taxon>
        <taxon>Brevibacterium</taxon>
    </lineage>
</organism>
<dbReference type="InterPro" id="IPR017871">
    <property type="entry name" value="ABC_transporter-like_CS"/>
</dbReference>
<dbReference type="PANTHER" id="PTHR43776">
    <property type="entry name" value="TRANSPORT ATP-BINDING PROTEIN"/>
    <property type="match status" value="1"/>
</dbReference>
<evidence type="ECO:0000256" key="1">
    <source>
        <dbReference type="ARBA" id="ARBA00005417"/>
    </source>
</evidence>
<accession>A0ABN2WBT3</accession>
<dbReference type="NCBIfam" id="NF007739">
    <property type="entry name" value="PRK10419.1"/>
    <property type="match status" value="2"/>
</dbReference>
<dbReference type="SMART" id="SM00382">
    <property type="entry name" value="AAA"/>
    <property type="match status" value="2"/>
</dbReference>
<feature type="compositionally biased region" description="Basic and acidic residues" evidence="5">
    <location>
        <begin position="300"/>
        <end position="312"/>
    </location>
</feature>
<feature type="compositionally biased region" description="Low complexity" evidence="5">
    <location>
        <begin position="356"/>
        <end position="368"/>
    </location>
</feature>
<dbReference type="InterPro" id="IPR013563">
    <property type="entry name" value="Oligopep_ABC_C"/>
</dbReference>
<protein>
    <recommendedName>
        <fullName evidence="6">ABC transporter domain-containing protein</fullName>
    </recommendedName>
</protein>
<dbReference type="InterPro" id="IPR027417">
    <property type="entry name" value="P-loop_NTPase"/>
</dbReference>
<evidence type="ECO:0000256" key="4">
    <source>
        <dbReference type="ARBA" id="ARBA00022840"/>
    </source>
</evidence>
<evidence type="ECO:0000313" key="8">
    <source>
        <dbReference type="Proteomes" id="UP001500984"/>
    </source>
</evidence>
<evidence type="ECO:0000256" key="5">
    <source>
        <dbReference type="SAM" id="MobiDB-lite"/>
    </source>
</evidence>
<comment type="caution">
    <text evidence="7">The sequence shown here is derived from an EMBL/GenBank/DDBJ whole genome shotgun (WGS) entry which is preliminary data.</text>
</comment>
<dbReference type="Pfam" id="PF00005">
    <property type="entry name" value="ABC_tran"/>
    <property type="match status" value="2"/>
</dbReference>
<feature type="domain" description="ABC transporter" evidence="6">
    <location>
        <begin position="392"/>
        <end position="639"/>
    </location>
</feature>
<dbReference type="InterPro" id="IPR050319">
    <property type="entry name" value="ABC_transp_ATP-bind"/>
</dbReference>
<dbReference type="CDD" id="cd03257">
    <property type="entry name" value="ABC_NikE_OppD_transporters"/>
    <property type="match status" value="2"/>
</dbReference>
<dbReference type="SUPFAM" id="SSF52540">
    <property type="entry name" value="P-loop containing nucleoside triphosphate hydrolases"/>
    <property type="match status" value="2"/>
</dbReference>
<dbReference type="PROSITE" id="PS00211">
    <property type="entry name" value="ABC_TRANSPORTER_1"/>
    <property type="match status" value="2"/>
</dbReference>
<evidence type="ECO:0000256" key="3">
    <source>
        <dbReference type="ARBA" id="ARBA00022741"/>
    </source>
</evidence>
<comment type="similarity">
    <text evidence="1">Belongs to the ABC transporter superfamily.</text>
</comment>
<gene>
    <name evidence="7" type="ORF">GCM10009823_01650</name>
</gene>